<evidence type="ECO:0000256" key="1">
    <source>
        <dbReference type="SAM" id="MobiDB-lite"/>
    </source>
</evidence>
<dbReference type="RefSeq" id="WP_279523973.1">
    <property type="nucleotide sequence ID" value="NZ_JARVII010000006.1"/>
</dbReference>
<dbReference type="Proteomes" id="UP001237156">
    <property type="component" value="Unassembled WGS sequence"/>
</dbReference>
<dbReference type="AlphaFoldDB" id="A0AAW6RKC0"/>
<reference evidence="2 3" key="1">
    <citation type="submission" date="2023-04" db="EMBL/GenBank/DDBJ databases">
        <title>Ottowia paracancer sp. nov., isolated from human stomach.</title>
        <authorList>
            <person name="Song Y."/>
        </authorList>
    </citation>
    <scope>NUCLEOTIDE SEQUENCE [LARGE SCALE GENOMIC DNA]</scope>
    <source>
        <strain evidence="2 3">10c7w1</strain>
    </source>
</reference>
<dbReference type="EMBL" id="JARVII010000006">
    <property type="protein sequence ID" value="MDG9698989.1"/>
    <property type="molecule type" value="Genomic_DNA"/>
</dbReference>
<keyword evidence="3" id="KW-1185">Reference proteome</keyword>
<protein>
    <submittedName>
        <fullName evidence="2">Uncharacterized protein</fullName>
    </submittedName>
</protein>
<gene>
    <name evidence="2" type="ORF">QB898_04520</name>
</gene>
<evidence type="ECO:0000313" key="3">
    <source>
        <dbReference type="Proteomes" id="UP001237156"/>
    </source>
</evidence>
<evidence type="ECO:0000313" key="2">
    <source>
        <dbReference type="EMBL" id="MDG9698989.1"/>
    </source>
</evidence>
<comment type="caution">
    <text evidence="2">The sequence shown here is derived from an EMBL/GenBank/DDBJ whole genome shotgun (WGS) entry which is preliminary data.</text>
</comment>
<organism evidence="2 3">
    <name type="scientific">Ottowia cancrivicina</name>
    <dbReference type="NCBI Taxonomy" id="3040346"/>
    <lineage>
        <taxon>Bacteria</taxon>
        <taxon>Pseudomonadati</taxon>
        <taxon>Pseudomonadota</taxon>
        <taxon>Betaproteobacteria</taxon>
        <taxon>Burkholderiales</taxon>
        <taxon>Comamonadaceae</taxon>
        <taxon>Ottowia</taxon>
    </lineage>
</organism>
<feature type="region of interest" description="Disordered" evidence="1">
    <location>
        <begin position="19"/>
        <end position="49"/>
    </location>
</feature>
<name>A0AAW6RKC0_9BURK</name>
<proteinExistence type="predicted"/>
<sequence length="49" mass="5527">MRWARQARPLAVMALWPFSESGNPKRTDPGQIGAAPIKPNQKQERIQQA</sequence>
<accession>A0AAW6RKC0</accession>